<comment type="caution">
    <text evidence="5">The sequence shown here is derived from an EMBL/GenBank/DDBJ whole genome shotgun (WGS) entry which is preliminary data.</text>
</comment>
<feature type="transmembrane region" description="Helical" evidence="3">
    <location>
        <begin position="332"/>
        <end position="359"/>
    </location>
</feature>
<feature type="transmembrane region" description="Helical" evidence="3">
    <location>
        <begin position="477"/>
        <end position="494"/>
    </location>
</feature>
<evidence type="ECO:0000256" key="2">
    <source>
        <dbReference type="SAM" id="MobiDB-lite"/>
    </source>
</evidence>
<feature type="transmembrane region" description="Helical" evidence="3">
    <location>
        <begin position="366"/>
        <end position="390"/>
    </location>
</feature>
<proteinExistence type="inferred from homology"/>
<dbReference type="InterPro" id="IPR000668">
    <property type="entry name" value="Peptidase_C1A_C"/>
</dbReference>
<dbReference type="InterPro" id="IPR025660">
    <property type="entry name" value="Pept_his_AS"/>
</dbReference>
<dbReference type="PROSITE" id="PS00639">
    <property type="entry name" value="THIOL_PROTEASE_HIS"/>
    <property type="match status" value="1"/>
</dbReference>
<keyword evidence="3" id="KW-0472">Membrane</keyword>
<accession>A0A9K3GKD6</accession>
<evidence type="ECO:0000259" key="4">
    <source>
        <dbReference type="SMART" id="SM00645"/>
    </source>
</evidence>
<dbReference type="GO" id="GO:0006508">
    <property type="term" value="P:proteolysis"/>
    <property type="evidence" value="ECO:0007669"/>
    <property type="project" value="InterPro"/>
</dbReference>
<dbReference type="InterPro" id="IPR038765">
    <property type="entry name" value="Papain-like_cys_pep_sf"/>
</dbReference>
<evidence type="ECO:0000313" key="6">
    <source>
        <dbReference type="Proteomes" id="UP000265618"/>
    </source>
</evidence>
<keyword evidence="3" id="KW-1133">Transmembrane helix</keyword>
<dbReference type="OrthoDB" id="190265at2759"/>
<comment type="similarity">
    <text evidence="1">Belongs to the peptidase C1 family.</text>
</comment>
<feature type="transmembrane region" description="Helical" evidence="3">
    <location>
        <begin position="455"/>
        <end position="471"/>
    </location>
</feature>
<feature type="transmembrane region" description="Helical" evidence="3">
    <location>
        <begin position="602"/>
        <end position="621"/>
    </location>
</feature>
<evidence type="ECO:0000256" key="3">
    <source>
        <dbReference type="SAM" id="Phobius"/>
    </source>
</evidence>
<dbReference type="AlphaFoldDB" id="A0A9K3GKD6"/>
<dbReference type="InterPro" id="IPR013128">
    <property type="entry name" value="Peptidase_C1A"/>
</dbReference>
<feature type="compositionally biased region" description="Low complexity" evidence="2">
    <location>
        <begin position="690"/>
        <end position="705"/>
    </location>
</feature>
<protein>
    <submittedName>
        <fullName evidence="5">Peptidase C1A</fullName>
    </submittedName>
</protein>
<keyword evidence="6" id="KW-1185">Reference proteome</keyword>
<name>A0A9K3GKD6_9EUKA</name>
<dbReference type="SMART" id="SM00645">
    <property type="entry name" value="Pept_C1"/>
    <property type="match status" value="1"/>
</dbReference>
<feature type="compositionally biased region" description="Pro residues" evidence="2">
    <location>
        <begin position="706"/>
        <end position="716"/>
    </location>
</feature>
<sequence length="759" mass="80917">MCIRYNGHESVADVELSPQDMLSCSGRYCSNGGNLSYANTYLVSKGSVTETCNPYTASDETCVSTCDSGETPEYRYHNVSGSFEYLSRGYYYPERSDAEDWRDEVKAAVYGGTPVYVSMMSDFTDTTPGVDPIYKVIDVSEQTDHAVTVVGWGEAECAETGQTELYWEVANSWGDWGNDGGYFKIFDGSLNFLSWPSKVTVAYPVPRDMEVSESNVFGETLTDGSIYFAVSGSDDYYVTLTGGPWSEDTTLTYGSAQISTYRSRTKDTVTLDIDSEYVLTILEDLTTETASPITLGVDGIETDVTLVLSSGSSSEDVDWAIQLGLSVWPVRIGYGLLALVALLLVMALWQNGVTALYMIPNDRKGLTMLVPCLYHSLSVCLRSLLLFLAVTDILHPSDTGLAATVDAVVGYIKKIGTFGDISGTYPTALGMTVLVVGNGLVIGCLFLAEHEGYKIMAGCSVVLGLLVPVGAYITQSLWSVLLVLNACVWLVLLVRHAQSLSEPTSIVPILTSLTPLSFLGDLDKVTVKGSNTLSKAGKAVWGSVYVRAGVYVCALLTVACSSAYPAVALVSLLVLAVLVGGGRHLLSLYADRAVSPIPISEWVLGMVSCVTPCLMALYVYATPGYMVSQVFLVCVLTLCAGVGIAAGVICAIHTSASSPSPSSPRKGPTQRRGPSPSVSMERPSAPPRPMRSSPSPSVSMSRSATPAPPRPRPSPVPSVGYRAGVNAQGRVAPPVPSRQSVSRRAPPRPGSGINTKAYP</sequence>
<keyword evidence="3" id="KW-0812">Transmembrane</keyword>
<evidence type="ECO:0000313" key="5">
    <source>
        <dbReference type="EMBL" id="GIQ85511.1"/>
    </source>
</evidence>
<dbReference type="Pfam" id="PF00112">
    <property type="entry name" value="Peptidase_C1"/>
    <property type="match status" value="1"/>
</dbReference>
<feature type="transmembrane region" description="Helical" evidence="3">
    <location>
        <begin position="544"/>
        <end position="564"/>
    </location>
</feature>
<dbReference type="EMBL" id="BDIP01001979">
    <property type="protein sequence ID" value="GIQ85511.1"/>
    <property type="molecule type" value="Genomic_DNA"/>
</dbReference>
<gene>
    <name evidence="5" type="ORF">KIPB_007186</name>
</gene>
<dbReference type="PANTHER" id="PTHR12411">
    <property type="entry name" value="CYSTEINE PROTEASE FAMILY C1-RELATED"/>
    <property type="match status" value="1"/>
</dbReference>
<dbReference type="Gene3D" id="3.90.70.10">
    <property type="entry name" value="Cysteine proteinases"/>
    <property type="match status" value="1"/>
</dbReference>
<dbReference type="SUPFAM" id="SSF54001">
    <property type="entry name" value="Cysteine proteinases"/>
    <property type="match status" value="1"/>
</dbReference>
<feature type="compositionally biased region" description="Low complexity" evidence="2">
    <location>
        <begin position="655"/>
        <end position="664"/>
    </location>
</feature>
<feature type="transmembrane region" description="Helical" evidence="3">
    <location>
        <begin position="627"/>
        <end position="652"/>
    </location>
</feature>
<evidence type="ECO:0000256" key="1">
    <source>
        <dbReference type="ARBA" id="ARBA00008455"/>
    </source>
</evidence>
<feature type="region of interest" description="Disordered" evidence="2">
    <location>
        <begin position="655"/>
        <end position="759"/>
    </location>
</feature>
<dbReference type="Proteomes" id="UP000265618">
    <property type="component" value="Unassembled WGS sequence"/>
</dbReference>
<feature type="domain" description="Peptidase C1A papain C-terminal" evidence="4">
    <location>
        <begin position="1"/>
        <end position="197"/>
    </location>
</feature>
<feature type="transmembrane region" description="Helical" evidence="3">
    <location>
        <begin position="428"/>
        <end position="448"/>
    </location>
</feature>
<dbReference type="GO" id="GO:0008234">
    <property type="term" value="F:cysteine-type peptidase activity"/>
    <property type="evidence" value="ECO:0007669"/>
    <property type="project" value="InterPro"/>
</dbReference>
<organism evidence="5 6">
    <name type="scientific">Kipferlia bialata</name>
    <dbReference type="NCBI Taxonomy" id="797122"/>
    <lineage>
        <taxon>Eukaryota</taxon>
        <taxon>Metamonada</taxon>
        <taxon>Carpediemonas-like organisms</taxon>
        <taxon>Kipferlia</taxon>
    </lineage>
</organism>
<reference evidence="5 6" key="1">
    <citation type="journal article" date="2018" name="PLoS ONE">
        <title>The draft genome of Kipferlia bialata reveals reductive genome evolution in fornicate parasites.</title>
        <authorList>
            <person name="Tanifuji G."/>
            <person name="Takabayashi S."/>
            <person name="Kume K."/>
            <person name="Takagi M."/>
            <person name="Nakayama T."/>
            <person name="Kamikawa R."/>
            <person name="Inagaki Y."/>
            <person name="Hashimoto T."/>
        </authorList>
    </citation>
    <scope>NUCLEOTIDE SEQUENCE [LARGE SCALE GENOMIC DNA]</scope>
    <source>
        <strain evidence="5">NY0173</strain>
    </source>
</reference>